<feature type="region of interest" description="Disordered" evidence="1">
    <location>
        <begin position="150"/>
        <end position="196"/>
    </location>
</feature>
<evidence type="ECO:0000256" key="1">
    <source>
        <dbReference type="SAM" id="MobiDB-lite"/>
    </source>
</evidence>
<dbReference type="Proteomes" id="UP000550714">
    <property type="component" value="Unassembled WGS sequence"/>
</dbReference>
<feature type="domain" description="Low molecular weight protein antigen 6 PH" evidence="3">
    <location>
        <begin position="79"/>
        <end position="149"/>
    </location>
</feature>
<evidence type="ECO:0000313" key="4">
    <source>
        <dbReference type="EMBL" id="MBB3052295.1"/>
    </source>
</evidence>
<keyword evidence="5" id="KW-1185">Reference proteome</keyword>
<feature type="compositionally biased region" description="Basic and acidic residues" evidence="1">
    <location>
        <begin position="171"/>
        <end position="196"/>
    </location>
</feature>
<dbReference type="EMBL" id="JACHWU010000004">
    <property type="protein sequence ID" value="MBB3052295.1"/>
    <property type="molecule type" value="Genomic_DNA"/>
</dbReference>
<evidence type="ECO:0000313" key="5">
    <source>
        <dbReference type="Proteomes" id="UP000550714"/>
    </source>
</evidence>
<feature type="transmembrane region" description="Helical" evidence="2">
    <location>
        <begin position="38"/>
        <end position="58"/>
    </location>
</feature>
<dbReference type="InterPro" id="IPR019692">
    <property type="entry name" value="CFP-6_PH"/>
</dbReference>
<dbReference type="AlphaFoldDB" id="A0A839S3H2"/>
<evidence type="ECO:0000256" key="2">
    <source>
        <dbReference type="SAM" id="Phobius"/>
    </source>
</evidence>
<organism evidence="4 5">
    <name type="scientific">Prauserella isguenensis</name>
    <dbReference type="NCBI Taxonomy" id="1470180"/>
    <lineage>
        <taxon>Bacteria</taxon>
        <taxon>Bacillati</taxon>
        <taxon>Actinomycetota</taxon>
        <taxon>Actinomycetes</taxon>
        <taxon>Pseudonocardiales</taxon>
        <taxon>Pseudonocardiaceae</taxon>
        <taxon>Prauserella</taxon>
    </lineage>
</organism>
<comment type="caution">
    <text evidence="4">The sequence shown here is derived from an EMBL/GenBank/DDBJ whole genome shotgun (WGS) entry which is preliminary data.</text>
</comment>
<dbReference type="Pfam" id="PF10756">
    <property type="entry name" value="bPH_6"/>
    <property type="match status" value="1"/>
</dbReference>
<keyword evidence="2" id="KW-0812">Transmembrane</keyword>
<accession>A0A839S3H2</accession>
<reference evidence="4 5" key="1">
    <citation type="submission" date="2020-08" db="EMBL/GenBank/DDBJ databases">
        <title>Genomic Encyclopedia of Type Strains, Phase III (KMG-III): the genomes of soil and plant-associated and newly described type strains.</title>
        <authorList>
            <person name="Whitman W."/>
        </authorList>
    </citation>
    <scope>NUCLEOTIDE SEQUENCE [LARGE SCALE GENOMIC DNA]</scope>
    <source>
        <strain evidence="4 5">CECT 8577</strain>
    </source>
</reference>
<proteinExistence type="predicted"/>
<evidence type="ECO:0000259" key="3">
    <source>
        <dbReference type="Pfam" id="PF10756"/>
    </source>
</evidence>
<name>A0A839S3H2_9PSEU</name>
<protein>
    <recommendedName>
        <fullName evidence="3">Low molecular weight protein antigen 6 PH domain-containing protein</fullName>
    </recommendedName>
</protein>
<feature type="region of interest" description="Disordered" evidence="1">
    <location>
        <begin position="1"/>
        <end position="25"/>
    </location>
</feature>
<dbReference type="RefSeq" id="WP_343054012.1">
    <property type="nucleotide sequence ID" value="NZ_JACHWU010000004.1"/>
</dbReference>
<keyword evidence="2" id="KW-1133">Transmembrane helix</keyword>
<sequence length="196" mass="20796">MADESGEPQQQQSGAQVRERASRDEHVVRKQRRAVFRVPPVSLLTIPILLFCITPVAFTVPGLQLLYLIPVAVVAWVVRVRTVATPEGLSARTLTTSRSIPWDDLAGLSVTEKAAIRAALPDGTTVPLPYVRLHHVPVLSLLSDGRIPDPSGALADEGATGSDAEPGTDTAARETDTASEHATENAGEAERPASPA</sequence>
<keyword evidence="2" id="KW-0472">Membrane</keyword>
<gene>
    <name evidence="4" type="ORF">FHS23_003329</name>
</gene>